<dbReference type="AlphaFoldDB" id="A0A2W4RSG4"/>
<accession>A0A2W4RSG4</accession>
<organism evidence="3 4">
    <name type="scientific">Candidatus Methylumidiphilus alinenensis</name>
    <dbReference type="NCBI Taxonomy" id="2202197"/>
    <lineage>
        <taxon>Bacteria</taxon>
        <taxon>Pseudomonadati</taxon>
        <taxon>Pseudomonadota</taxon>
        <taxon>Gammaproteobacteria</taxon>
        <taxon>Methylococcales</taxon>
        <taxon>Candidatus Methylumidiphilus</taxon>
    </lineage>
</organism>
<dbReference type="Pfam" id="PF08534">
    <property type="entry name" value="Redoxin"/>
    <property type="match status" value="1"/>
</dbReference>
<evidence type="ECO:0000313" key="4">
    <source>
        <dbReference type="Proteomes" id="UP000249396"/>
    </source>
</evidence>
<dbReference type="CDD" id="cd02966">
    <property type="entry name" value="TlpA_like_family"/>
    <property type="match status" value="1"/>
</dbReference>
<dbReference type="InterPro" id="IPR013766">
    <property type="entry name" value="Thioredoxin_domain"/>
</dbReference>
<dbReference type="GO" id="GO:0016491">
    <property type="term" value="F:oxidoreductase activity"/>
    <property type="evidence" value="ECO:0007669"/>
    <property type="project" value="InterPro"/>
</dbReference>
<dbReference type="PANTHER" id="PTHR42852">
    <property type="entry name" value="THIOL:DISULFIDE INTERCHANGE PROTEIN DSBE"/>
    <property type="match status" value="1"/>
</dbReference>
<dbReference type="InterPro" id="IPR050553">
    <property type="entry name" value="Thioredoxin_ResA/DsbE_sf"/>
</dbReference>
<reference evidence="3 4" key="1">
    <citation type="journal article" date="2018" name="Aquat. Microb. Ecol.">
        <title>Gammaproteobacterial methanotrophs dominate.</title>
        <authorList>
            <person name="Rissanen A.J."/>
            <person name="Saarenheimo J."/>
            <person name="Tiirola M."/>
            <person name="Peura S."/>
            <person name="Aalto S.L."/>
            <person name="Karvinen A."/>
            <person name="Nykanen H."/>
        </authorList>
    </citation>
    <scope>NUCLEOTIDE SEQUENCE [LARGE SCALE GENOMIC DNA]</scope>
    <source>
        <strain evidence="3">AMbin10</strain>
    </source>
</reference>
<dbReference type="PANTHER" id="PTHR42852:SF17">
    <property type="entry name" value="THIOREDOXIN-LIKE PROTEIN HI_1115"/>
    <property type="match status" value="1"/>
</dbReference>
<dbReference type="EMBL" id="QJPH01000210">
    <property type="protein sequence ID" value="PZN82628.1"/>
    <property type="molecule type" value="Genomic_DNA"/>
</dbReference>
<dbReference type="SUPFAM" id="SSF52833">
    <property type="entry name" value="Thioredoxin-like"/>
    <property type="match status" value="1"/>
</dbReference>
<evidence type="ECO:0000256" key="1">
    <source>
        <dbReference type="SAM" id="SignalP"/>
    </source>
</evidence>
<feature type="chain" id="PRO_5016016844" evidence="1">
    <location>
        <begin position="24"/>
        <end position="172"/>
    </location>
</feature>
<sequence>MTRLKLAFLCAMLAFSPIQTILAVEAGVEVPNCALTAIDNTQQSYGLKQFRGKVLFVDFWSSWCNPCVQSFSLLNEMNRDLKDKGLQVIGINLDEVPEDAKAFLAKHPASFTVVADANQQCAKDFDVKAMPSSYLIDRNGVIRYVHLGFRPGEAKEFRALAEQLLAENPVRK</sequence>
<protein>
    <submittedName>
        <fullName evidence="3">Redoxin</fullName>
    </submittedName>
</protein>
<keyword evidence="1" id="KW-0732">Signal</keyword>
<gene>
    <name evidence="3" type="ORF">DM484_06110</name>
</gene>
<dbReference type="Gene3D" id="3.40.30.10">
    <property type="entry name" value="Glutaredoxin"/>
    <property type="match status" value="1"/>
</dbReference>
<proteinExistence type="predicted"/>
<dbReference type="Proteomes" id="UP000249396">
    <property type="component" value="Unassembled WGS sequence"/>
</dbReference>
<evidence type="ECO:0000259" key="2">
    <source>
        <dbReference type="PROSITE" id="PS51352"/>
    </source>
</evidence>
<feature type="signal peptide" evidence="1">
    <location>
        <begin position="1"/>
        <end position="23"/>
    </location>
</feature>
<dbReference type="InterPro" id="IPR013740">
    <property type="entry name" value="Redoxin"/>
</dbReference>
<dbReference type="InterPro" id="IPR036249">
    <property type="entry name" value="Thioredoxin-like_sf"/>
</dbReference>
<feature type="domain" description="Thioredoxin" evidence="2">
    <location>
        <begin position="24"/>
        <end position="166"/>
    </location>
</feature>
<dbReference type="PROSITE" id="PS51352">
    <property type="entry name" value="THIOREDOXIN_2"/>
    <property type="match status" value="1"/>
</dbReference>
<name>A0A2W4RSG4_9GAMM</name>
<evidence type="ECO:0000313" key="3">
    <source>
        <dbReference type="EMBL" id="PZN82628.1"/>
    </source>
</evidence>
<comment type="caution">
    <text evidence="3">The sequence shown here is derived from an EMBL/GenBank/DDBJ whole genome shotgun (WGS) entry which is preliminary data.</text>
</comment>